<dbReference type="Pfam" id="PF01455">
    <property type="entry name" value="HupF_HypC"/>
    <property type="match status" value="1"/>
</dbReference>
<comment type="caution">
    <text evidence="2">The sequence shown here is derived from an EMBL/GenBank/DDBJ whole genome shotgun (WGS) entry which is preliminary data.</text>
</comment>
<sequence length="71" mass="7522">MCLGIPGRIVSTVEGFDLGQVEVAGVLREINLALLDGPFVPGEYILIHSGFALERMTAERAADALAFFGGE</sequence>
<evidence type="ECO:0000313" key="2">
    <source>
        <dbReference type="EMBL" id="MBB5840912.1"/>
    </source>
</evidence>
<dbReference type="PANTHER" id="PTHR35177">
    <property type="entry name" value="HYDROGENASE MATURATION FACTOR HYBG"/>
    <property type="match status" value="1"/>
</dbReference>
<dbReference type="PROSITE" id="PS01097">
    <property type="entry name" value="HUPF_HYPC"/>
    <property type="match status" value="1"/>
</dbReference>
<dbReference type="Proteomes" id="UP000549971">
    <property type="component" value="Unassembled WGS sequence"/>
</dbReference>
<gene>
    <name evidence="2" type="ORF">HDA39_007646</name>
</gene>
<evidence type="ECO:0000313" key="3">
    <source>
        <dbReference type="Proteomes" id="UP000549971"/>
    </source>
</evidence>
<comment type="similarity">
    <text evidence="1">Belongs to the HupF/HypC family.</text>
</comment>
<evidence type="ECO:0000256" key="1">
    <source>
        <dbReference type="ARBA" id="ARBA00006018"/>
    </source>
</evidence>
<dbReference type="InterPro" id="IPR019812">
    <property type="entry name" value="Hydgase_assmbl_chp_CS"/>
</dbReference>
<dbReference type="NCBIfam" id="TIGR00074">
    <property type="entry name" value="hypC_hupF"/>
    <property type="match status" value="1"/>
</dbReference>
<dbReference type="InterPro" id="IPR001109">
    <property type="entry name" value="Hydrogenase_HupF/HypC"/>
</dbReference>
<dbReference type="EMBL" id="JACHMY010000001">
    <property type="protein sequence ID" value="MBB5840912.1"/>
    <property type="molecule type" value="Genomic_DNA"/>
</dbReference>
<name>A0A7W9JFM3_9ACTN</name>
<dbReference type="GO" id="GO:1902670">
    <property type="term" value="F:carbon dioxide binding"/>
    <property type="evidence" value="ECO:0007669"/>
    <property type="project" value="TreeGrafter"/>
</dbReference>
<organism evidence="2 3">
    <name type="scientific">Kribbella italica</name>
    <dbReference type="NCBI Taxonomy" id="1540520"/>
    <lineage>
        <taxon>Bacteria</taxon>
        <taxon>Bacillati</taxon>
        <taxon>Actinomycetota</taxon>
        <taxon>Actinomycetes</taxon>
        <taxon>Propionibacteriales</taxon>
        <taxon>Kribbellaceae</taxon>
        <taxon>Kribbella</taxon>
    </lineage>
</organism>
<dbReference type="GO" id="GO:0051604">
    <property type="term" value="P:protein maturation"/>
    <property type="evidence" value="ECO:0007669"/>
    <property type="project" value="TreeGrafter"/>
</dbReference>
<dbReference type="PANTHER" id="PTHR35177:SF2">
    <property type="entry name" value="HYDROGENASE MATURATION FACTOR HYBG"/>
    <property type="match status" value="1"/>
</dbReference>
<dbReference type="PRINTS" id="PR00445">
    <property type="entry name" value="HUPFHYPC"/>
</dbReference>
<dbReference type="GO" id="GO:0005506">
    <property type="term" value="F:iron ion binding"/>
    <property type="evidence" value="ECO:0007669"/>
    <property type="project" value="TreeGrafter"/>
</dbReference>
<proteinExistence type="inferred from homology"/>
<dbReference type="SUPFAM" id="SSF159127">
    <property type="entry name" value="HupF/HypC-like"/>
    <property type="match status" value="1"/>
</dbReference>
<dbReference type="AlphaFoldDB" id="A0A7W9JFM3"/>
<protein>
    <submittedName>
        <fullName evidence="2">Hydrogenase expression/formation protein HypC</fullName>
    </submittedName>
</protein>
<keyword evidence="3" id="KW-1185">Reference proteome</keyword>
<dbReference type="RefSeq" id="WP_184803611.1">
    <property type="nucleotide sequence ID" value="NZ_JACHMY010000001.1"/>
</dbReference>
<reference evidence="2 3" key="1">
    <citation type="submission" date="2020-08" db="EMBL/GenBank/DDBJ databases">
        <title>Sequencing the genomes of 1000 actinobacteria strains.</title>
        <authorList>
            <person name="Klenk H.-P."/>
        </authorList>
    </citation>
    <scope>NUCLEOTIDE SEQUENCE [LARGE SCALE GENOMIC DNA]</scope>
    <source>
        <strain evidence="2 3">DSM 28967</strain>
    </source>
</reference>
<dbReference type="Gene3D" id="2.30.30.140">
    <property type="match status" value="1"/>
</dbReference>
<accession>A0A7W9JFM3</accession>